<evidence type="ECO:0000256" key="5">
    <source>
        <dbReference type="ARBA" id="ARBA00022729"/>
    </source>
</evidence>
<evidence type="ECO:0000256" key="1">
    <source>
        <dbReference type="ARBA" id="ARBA00004162"/>
    </source>
</evidence>
<dbReference type="GO" id="GO:0016746">
    <property type="term" value="F:acyltransferase activity"/>
    <property type="evidence" value="ECO:0007669"/>
    <property type="project" value="UniProtKB-KW"/>
</dbReference>
<keyword evidence="7 13" id="KW-0472">Membrane</keyword>
<comment type="caution">
    <text evidence="14">The sequence shown here is derived from an EMBL/GenBank/DDBJ whole genome shotgun (WGS) entry which is preliminary data.</text>
</comment>
<dbReference type="Pfam" id="PF18927">
    <property type="entry name" value="CrtO"/>
    <property type="match status" value="1"/>
</dbReference>
<evidence type="ECO:0000256" key="10">
    <source>
        <dbReference type="ARBA" id="ARBA00023603"/>
    </source>
</evidence>
<dbReference type="OrthoDB" id="883215at2"/>
<dbReference type="AlphaFoldDB" id="A0A4Q5LN93"/>
<dbReference type="InterPro" id="IPR044021">
    <property type="entry name" value="CrtO"/>
</dbReference>
<name>A0A4Q5LN93_9SPHI</name>
<sequence length="162" mass="19128">MNQAINFFWTILCFIPVVGFWIGAGAMQLLYLLIFISFLSLVIPARLLQLSNNPKFYEGFGIKFIRKFVQNGELANRLLRKKDPQYKLIKDKAHAAQYMRTIVMYERFHFLCFTFFLLTGVYAVISRQYAFFAIILIANVVYNVCPILLQQYNRTRVLRLYK</sequence>
<keyword evidence="4 13" id="KW-0812">Transmembrane</keyword>
<dbReference type="GO" id="GO:0005886">
    <property type="term" value="C:plasma membrane"/>
    <property type="evidence" value="ECO:0007669"/>
    <property type="project" value="UniProtKB-SubCell"/>
</dbReference>
<evidence type="ECO:0000313" key="14">
    <source>
        <dbReference type="EMBL" id="RYU90782.1"/>
    </source>
</evidence>
<feature type="transmembrane region" description="Helical" evidence="13">
    <location>
        <begin position="108"/>
        <end position="125"/>
    </location>
</feature>
<keyword evidence="3" id="KW-0808">Transferase</keyword>
<dbReference type="UniPathway" id="UPA00029">
    <property type="reaction ID" value="UER00560"/>
</dbReference>
<feature type="transmembrane region" description="Helical" evidence="13">
    <location>
        <begin position="131"/>
        <end position="149"/>
    </location>
</feature>
<protein>
    <recommendedName>
        <fullName evidence="11">Glycosyl-4,4'-diaponeurosporenoate acyltransferase</fullName>
    </recommendedName>
</protein>
<keyword evidence="6 13" id="KW-1133">Transmembrane helix</keyword>
<reference evidence="14 15" key="1">
    <citation type="submission" date="2019-02" db="EMBL/GenBank/DDBJ databases">
        <title>Bacterial novel species Mucilaginibacter sp. 17JY9-4 isolated from soil.</title>
        <authorList>
            <person name="Jung H.-Y."/>
        </authorList>
    </citation>
    <scope>NUCLEOTIDE SEQUENCE [LARGE SCALE GENOMIC DNA]</scope>
    <source>
        <strain evidence="14 15">17JY9-4</strain>
    </source>
</reference>
<keyword evidence="8" id="KW-0012">Acyltransferase</keyword>
<evidence type="ECO:0000256" key="6">
    <source>
        <dbReference type="ARBA" id="ARBA00022989"/>
    </source>
</evidence>
<keyword evidence="5" id="KW-0732">Signal</keyword>
<feature type="transmembrane region" description="Helical" evidence="13">
    <location>
        <begin position="30"/>
        <end position="48"/>
    </location>
</feature>
<evidence type="ECO:0000256" key="2">
    <source>
        <dbReference type="ARBA" id="ARBA00022475"/>
    </source>
</evidence>
<evidence type="ECO:0000313" key="15">
    <source>
        <dbReference type="Proteomes" id="UP000293331"/>
    </source>
</evidence>
<evidence type="ECO:0000256" key="7">
    <source>
        <dbReference type="ARBA" id="ARBA00023136"/>
    </source>
</evidence>
<evidence type="ECO:0000256" key="4">
    <source>
        <dbReference type="ARBA" id="ARBA00022692"/>
    </source>
</evidence>
<comment type="pathway">
    <text evidence="9">Carotenoid biosynthesis; staphyloxanthin biosynthesis; staphyloxanthin from farnesyl diphosphate: step 5/5.</text>
</comment>
<comment type="function">
    <text evidence="12">Catalyzes the acylation of glycosyl-4,4'-diaponeurosporenoate, i.e. the esterification of glucose at the C6'' position with the carboxyl group of the C(15) fatty acid 12-methyltetradecanoic acid, to yield staphyloxanthin. This is the last step in the biosynthesis of this orange pigment, present in most staphylococci strains.</text>
</comment>
<dbReference type="RefSeq" id="WP_129876332.1">
    <property type="nucleotide sequence ID" value="NZ_SEWG01000003.1"/>
</dbReference>
<dbReference type="EMBL" id="SEWG01000003">
    <property type="protein sequence ID" value="RYU90782.1"/>
    <property type="molecule type" value="Genomic_DNA"/>
</dbReference>
<keyword evidence="15" id="KW-1185">Reference proteome</keyword>
<evidence type="ECO:0000256" key="9">
    <source>
        <dbReference type="ARBA" id="ARBA00023588"/>
    </source>
</evidence>
<comment type="similarity">
    <text evidence="10">Belongs to the acyltransferase CrtO family.</text>
</comment>
<evidence type="ECO:0000256" key="11">
    <source>
        <dbReference type="ARBA" id="ARBA00023667"/>
    </source>
</evidence>
<dbReference type="Proteomes" id="UP000293331">
    <property type="component" value="Unassembled WGS sequence"/>
</dbReference>
<proteinExistence type="inferred from homology"/>
<feature type="transmembrane region" description="Helical" evidence="13">
    <location>
        <begin position="7"/>
        <end position="24"/>
    </location>
</feature>
<evidence type="ECO:0000256" key="13">
    <source>
        <dbReference type="SAM" id="Phobius"/>
    </source>
</evidence>
<organism evidence="14 15">
    <name type="scientific">Mucilaginibacter terrigena</name>
    <dbReference type="NCBI Taxonomy" id="2492395"/>
    <lineage>
        <taxon>Bacteria</taxon>
        <taxon>Pseudomonadati</taxon>
        <taxon>Bacteroidota</taxon>
        <taxon>Sphingobacteriia</taxon>
        <taxon>Sphingobacteriales</taxon>
        <taxon>Sphingobacteriaceae</taxon>
        <taxon>Mucilaginibacter</taxon>
    </lineage>
</organism>
<gene>
    <name evidence="14" type="ORF">EWM62_09055</name>
</gene>
<evidence type="ECO:0000256" key="12">
    <source>
        <dbReference type="ARBA" id="ARBA00025324"/>
    </source>
</evidence>
<accession>A0A4Q5LN93</accession>
<keyword evidence="2" id="KW-1003">Cell membrane</keyword>
<comment type="subcellular location">
    <subcellularLocation>
        <location evidence="1">Cell membrane</location>
        <topology evidence="1">Single-pass membrane protein</topology>
    </subcellularLocation>
</comment>
<evidence type="ECO:0000256" key="8">
    <source>
        <dbReference type="ARBA" id="ARBA00023315"/>
    </source>
</evidence>
<evidence type="ECO:0000256" key="3">
    <source>
        <dbReference type="ARBA" id="ARBA00022679"/>
    </source>
</evidence>